<dbReference type="NCBIfam" id="NF002361">
    <property type="entry name" value="PRK01326.1"/>
    <property type="match status" value="1"/>
</dbReference>
<protein>
    <recommendedName>
        <fullName evidence="12">Foldase protein PrsA</fullName>
        <ecNumber evidence="12">5.2.1.8</ecNumber>
    </recommendedName>
</protein>
<dbReference type="InterPro" id="IPR000297">
    <property type="entry name" value="PPIase_PpiC"/>
</dbReference>
<sequence>MKKKILAGAITLLSVVTLAACSQAGGKDIITMKGNTITVNDFYNKVKNNAAAQQVLLNMTIQEVFEKSYGKHVTEKEVTETFNKSKSTYGTAFQQVLARAGLTEDTYREQIRTNKLVEYAVKKAAEKELTDANYKKAYESYTPEVTAQIIKVDNQDKAKEVLAKAKAEGADFGQIAKENSTDKKTKDKGGEVKFDSASTDIPDAVKKAAFALEANGISDVITVKSSTYSSSYYIVKLNSKSEKSANWKDYKKQLKNVILTQKQNNRTFIQRIVAKELQAANIKVKDQAFQNLFSQYVKSDSKSTSSSSSSSK</sequence>
<dbReference type="STRING" id="862969.SCI_0615"/>
<evidence type="ECO:0000256" key="3">
    <source>
        <dbReference type="ARBA" id="ARBA00004193"/>
    </source>
</evidence>
<dbReference type="EC" id="5.2.1.8" evidence="12"/>
<dbReference type="AlphaFoldDB" id="A0A0C1HW15"/>
<dbReference type="eggNOG" id="COG0760">
    <property type="taxonomic scope" value="Bacteria"/>
</dbReference>
<dbReference type="OrthoDB" id="2194386at2"/>
<evidence type="ECO:0000256" key="4">
    <source>
        <dbReference type="ARBA" id="ARBA00006071"/>
    </source>
</evidence>
<dbReference type="InterPro" id="IPR027304">
    <property type="entry name" value="Trigger_fact/SurA_dom_sf"/>
</dbReference>
<dbReference type="Gene3D" id="3.10.50.40">
    <property type="match status" value="1"/>
</dbReference>
<keyword evidence="9 12" id="KW-0564">Palmitate</keyword>
<dbReference type="GO" id="GO:0006457">
    <property type="term" value="P:protein folding"/>
    <property type="evidence" value="ECO:0007669"/>
    <property type="project" value="UniProtKB-UniRule"/>
</dbReference>
<keyword evidence="6 12" id="KW-0732">Signal</keyword>
<dbReference type="PROSITE" id="PS51257">
    <property type="entry name" value="PROKAR_LIPOPROTEIN"/>
    <property type="match status" value="1"/>
</dbReference>
<evidence type="ECO:0000256" key="1">
    <source>
        <dbReference type="ARBA" id="ARBA00000971"/>
    </source>
</evidence>
<dbReference type="GO" id="GO:0003755">
    <property type="term" value="F:peptidyl-prolyl cis-trans isomerase activity"/>
    <property type="evidence" value="ECO:0007669"/>
    <property type="project" value="UniProtKB-UniRule"/>
</dbReference>
<proteinExistence type="inferred from homology"/>
<organism evidence="13 14">
    <name type="scientific">Streptococcus constellatus</name>
    <dbReference type="NCBI Taxonomy" id="76860"/>
    <lineage>
        <taxon>Bacteria</taxon>
        <taxon>Bacillati</taxon>
        <taxon>Bacillota</taxon>
        <taxon>Bacilli</taxon>
        <taxon>Lactobacillales</taxon>
        <taxon>Streptococcaceae</taxon>
        <taxon>Streptococcus</taxon>
        <taxon>Streptococcus anginosus group</taxon>
    </lineage>
</organism>
<dbReference type="PROSITE" id="PS50198">
    <property type="entry name" value="PPIC_PPIASE_2"/>
    <property type="match status" value="1"/>
</dbReference>
<comment type="caution">
    <text evidence="13">The sequence shown here is derived from an EMBL/GenBank/DDBJ whole genome shotgun (WGS) entry which is preliminary data.</text>
</comment>
<dbReference type="InterPro" id="IPR023059">
    <property type="entry name" value="Foldase_PrsA"/>
</dbReference>
<dbReference type="EMBL" id="JWIY01000001">
    <property type="protein sequence ID" value="KIC78313.1"/>
    <property type="molecule type" value="Genomic_DNA"/>
</dbReference>
<name>A0A0C1HW15_STRCV</name>
<dbReference type="GO" id="GO:0005886">
    <property type="term" value="C:plasma membrane"/>
    <property type="evidence" value="ECO:0007669"/>
    <property type="project" value="UniProtKB-SubCell"/>
</dbReference>
<accession>A0A0C1HW15</accession>
<dbReference type="Gene3D" id="1.10.4030.10">
    <property type="entry name" value="Porin chaperone SurA, peptide-binding domain"/>
    <property type="match status" value="1"/>
</dbReference>
<comment type="function">
    <text evidence="2 12">Plays a major role in protein secretion by helping the post-translocational extracellular folding of several secreted proteins.</text>
</comment>
<evidence type="ECO:0000256" key="10">
    <source>
        <dbReference type="ARBA" id="ARBA00023235"/>
    </source>
</evidence>
<keyword evidence="5 12" id="KW-1003">Cell membrane</keyword>
<dbReference type="Pfam" id="PF00639">
    <property type="entry name" value="Rotamase"/>
    <property type="match status" value="1"/>
</dbReference>
<dbReference type="HAMAP" id="MF_01145">
    <property type="entry name" value="Foldase_PrsA"/>
    <property type="match status" value="1"/>
</dbReference>
<gene>
    <name evidence="12" type="primary">prsA</name>
    <name evidence="13" type="ORF">RN79_01705</name>
</gene>
<dbReference type="SUPFAM" id="SSF109998">
    <property type="entry name" value="Triger factor/SurA peptide-binding domain-like"/>
    <property type="match status" value="1"/>
</dbReference>
<dbReference type="PANTHER" id="PTHR47245">
    <property type="entry name" value="PEPTIDYLPROLYL ISOMERASE"/>
    <property type="match status" value="1"/>
</dbReference>
<keyword evidence="7 12" id="KW-0697">Rotamase</keyword>
<evidence type="ECO:0000256" key="9">
    <source>
        <dbReference type="ARBA" id="ARBA00023139"/>
    </source>
</evidence>
<dbReference type="PANTHER" id="PTHR47245:SF1">
    <property type="entry name" value="FOLDASE PROTEIN PRSA"/>
    <property type="match status" value="1"/>
</dbReference>
<dbReference type="SUPFAM" id="SSF54534">
    <property type="entry name" value="FKBP-like"/>
    <property type="match status" value="1"/>
</dbReference>
<evidence type="ECO:0000256" key="5">
    <source>
        <dbReference type="ARBA" id="ARBA00022475"/>
    </source>
</evidence>
<reference evidence="13 14" key="1">
    <citation type="submission" date="2014-12" db="EMBL/GenBank/DDBJ databases">
        <title>Partial genome sequence of Streptococcus constellatus KCOM 1650 (= ChDC B144).</title>
        <authorList>
            <person name="Kook J.-K."/>
            <person name="Park S.-N."/>
            <person name="Lim Y.K."/>
            <person name="Jo E."/>
        </authorList>
    </citation>
    <scope>NUCLEOTIDE SEQUENCE [LARGE SCALE GENOMIC DNA]</scope>
    <source>
        <strain evidence="13 14">KCOM 1650</strain>
    </source>
</reference>
<dbReference type="InterPro" id="IPR046357">
    <property type="entry name" value="PPIase_dom_sf"/>
</dbReference>
<keyword evidence="11 12" id="KW-0449">Lipoprotein</keyword>
<evidence type="ECO:0000256" key="6">
    <source>
        <dbReference type="ARBA" id="ARBA00022729"/>
    </source>
</evidence>
<evidence type="ECO:0000256" key="11">
    <source>
        <dbReference type="ARBA" id="ARBA00023288"/>
    </source>
</evidence>
<dbReference type="RefSeq" id="WP_039676827.1">
    <property type="nucleotide sequence ID" value="NZ_JWIY01000001.1"/>
</dbReference>
<comment type="catalytic activity">
    <reaction evidence="1 12">
        <text>[protein]-peptidylproline (omega=180) = [protein]-peptidylproline (omega=0)</text>
        <dbReference type="Rhea" id="RHEA:16237"/>
        <dbReference type="Rhea" id="RHEA-COMP:10747"/>
        <dbReference type="Rhea" id="RHEA-COMP:10748"/>
        <dbReference type="ChEBI" id="CHEBI:83833"/>
        <dbReference type="ChEBI" id="CHEBI:83834"/>
        <dbReference type="EC" id="5.2.1.8"/>
    </reaction>
</comment>
<evidence type="ECO:0000256" key="7">
    <source>
        <dbReference type="ARBA" id="ARBA00023110"/>
    </source>
</evidence>
<evidence type="ECO:0000256" key="2">
    <source>
        <dbReference type="ARBA" id="ARBA00003828"/>
    </source>
</evidence>
<comment type="subcellular location">
    <subcellularLocation>
        <location evidence="3 12">Cell membrane</location>
        <topology evidence="3 12">Lipid-anchor</topology>
    </subcellularLocation>
</comment>
<evidence type="ECO:0000313" key="14">
    <source>
        <dbReference type="Proteomes" id="UP000031339"/>
    </source>
</evidence>
<keyword evidence="8 12" id="KW-0472">Membrane</keyword>
<evidence type="ECO:0000313" key="13">
    <source>
        <dbReference type="EMBL" id="KIC78313.1"/>
    </source>
</evidence>
<keyword evidence="10 12" id="KW-0413">Isomerase</keyword>
<evidence type="ECO:0000256" key="8">
    <source>
        <dbReference type="ARBA" id="ARBA00023136"/>
    </source>
</evidence>
<comment type="similarity">
    <text evidence="4 12">Belongs to the PrsA family.</text>
</comment>
<dbReference type="InterPro" id="IPR050245">
    <property type="entry name" value="PrsA_foldase"/>
</dbReference>
<evidence type="ECO:0000256" key="12">
    <source>
        <dbReference type="HAMAP-Rule" id="MF_01145"/>
    </source>
</evidence>
<dbReference type="Proteomes" id="UP000031339">
    <property type="component" value="Unassembled WGS sequence"/>
</dbReference>